<dbReference type="HOGENOM" id="CLU_007383_6_8_1"/>
<organism evidence="4 5">
    <name type="scientific">Aureobasidium pullulans EXF-150</name>
    <dbReference type="NCBI Taxonomy" id="1043002"/>
    <lineage>
        <taxon>Eukaryota</taxon>
        <taxon>Fungi</taxon>
        <taxon>Dikarya</taxon>
        <taxon>Ascomycota</taxon>
        <taxon>Pezizomycotina</taxon>
        <taxon>Dothideomycetes</taxon>
        <taxon>Dothideomycetidae</taxon>
        <taxon>Dothideales</taxon>
        <taxon>Saccotheciaceae</taxon>
        <taxon>Aureobasidium</taxon>
    </lineage>
</organism>
<feature type="domain" description="3-beta hydroxysteroid dehydrogenase/isomerase" evidence="3">
    <location>
        <begin position="8"/>
        <end position="280"/>
    </location>
</feature>
<dbReference type="RefSeq" id="XP_029762400.1">
    <property type="nucleotide sequence ID" value="XM_029906866.1"/>
</dbReference>
<sequence length="358" mass="38792">MTKLQSVLVVGGCGFVGHHIVDHLLAKDNNIKISVMGRSNGQHRRPQVEYLEGDLLSESSVHSIFQKVNPQVVINTVAPTTFPQKGTPESHYKINVDGTLNLLRAAASCPATAGFIYTSSAHTVLATDYTGAKESDPVDGNRDSRRFPTSSKAIADAVTLAANNSLPIDAGGLRTATIRPCVIFGEDDSQLLPTVLSQLDNNQQNFQIGLNSALYDFVYVGNVAEAHILAAEALVREAAEGSEKCKQVSGESFFVTNDDPQHFYDFMKKVWAASGYDVSKLKPRVIPTKVALGLGSASDLATWAFTLGRKSPSSLSRESIEHLCLNRTHDISKVKERLHYTPLVSVDEGIRRGVKSLS</sequence>
<keyword evidence="5" id="KW-1185">Reference proteome</keyword>
<evidence type="ECO:0000313" key="4">
    <source>
        <dbReference type="EMBL" id="KEQ86213.1"/>
    </source>
</evidence>
<accession>A0A074XL58</accession>
<dbReference type="PANTHER" id="PTHR43245">
    <property type="entry name" value="BIFUNCTIONAL POLYMYXIN RESISTANCE PROTEIN ARNA"/>
    <property type="match status" value="1"/>
</dbReference>
<dbReference type="GO" id="GO:0006694">
    <property type="term" value="P:steroid biosynthetic process"/>
    <property type="evidence" value="ECO:0007669"/>
    <property type="project" value="InterPro"/>
</dbReference>
<proteinExistence type="inferred from homology"/>
<dbReference type="InterPro" id="IPR036291">
    <property type="entry name" value="NAD(P)-bd_dom_sf"/>
</dbReference>
<dbReference type="GO" id="GO:0016616">
    <property type="term" value="F:oxidoreductase activity, acting on the CH-OH group of donors, NAD or NADP as acceptor"/>
    <property type="evidence" value="ECO:0007669"/>
    <property type="project" value="InterPro"/>
</dbReference>
<comment type="similarity">
    <text evidence="1">Belongs to the 3-beta-HSD family.</text>
</comment>
<reference evidence="4 5" key="1">
    <citation type="journal article" date="2014" name="BMC Genomics">
        <title>Genome sequencing of four Aureobasidium pullulans varieties: biotechnological potential, stress tolerance, and description of new species.</title>
        <authorList>
            <person name="Gostin Ar C."/>
            <person name="Ohm R.A."/>
            <person name="Kogej T."/>
            <person name="Sonjak S."/>
            <person name="Turk M."/>
            <person name="Zajc J."/>
            <person name="Zalar P."/>
            <person name="Grube M."/>
            <person name="Sun H."/>
            <person name="Han J."/>
            <person name="Sharma A."/>
            <person name="Chiniquy J."/>
            <person name="Ngan C.Y."/>
            <person name="Lipzen A."/>
            <person name="Barry K."/>
            <person name="Grigoriev I.V."/>
            <person name="Gunde-Cimerman N."/>
        </authorList>
    </citation>
    <scope>NUCLEOTIDE SEQUENCE [LARGE SCALE GENOMIC DNA]</scope>
    <source>
        <strain evidence="4 5">EXF-150</strain>
    </source>
</reference>
<evidence type="ECO:0000256" key="2">
    <source>
        <dbReference type="ARBA" id="ARBA00023002"/>
    </source>
</evidence>
<dbReference type="SUPFAM" id="SSF51735">
    <property type="entry name" value="NAD(P)-binding Rossmann-fold domains"/>
    <property type="match status" value="1"/>
</dbReference>
<dbReference type="STRING" id="1043002.A0A074XL58"/>
<dbReference type="AlphaFoldDB" id="A0A074XL58"/>
<evidence type="ECO:0000313" key="5">
    <source>
        <dbReference type="Proteomes" id="UP000030706"/>
    </source>
</evidence>
<dbReference type="Pfam" id="PF01073">
    <property type="entry name" value="3Beta_HSD"/>
    <property type="match status" value="1"/>
</dbReference>
<dbReference type="InterPro" id="IPR002225">
    <property type="entry name" value="3Beta_OHSteriod_DH/Estase"/>
</dbReference>
<dbReference type="Proteomes" id="UP000030706">
    <property type="component" value="Unassembled WGS sequence"/>
</dbReference>
<name>A0A074XL58_AURPU</name>
<dbReference type="EMBL" id="KL584978">
    <property type="protein sequence ID" value="KEQ86213.1"/>
    <property type="molecule type" value="Genomic_DNA"/>
</dbReference>
<dbReference type="InterPro" id="IPR050177">
    <property type="entry name" value="Lipid_A_modif_metabolic_enz"/>
</dbReference>
<dbReference type="Gene3D" id="3.40.50.720">
    <property type="entry name" value="NAD(P)-binding Rossmann-like Domain"/>
    <property type="match status" value="1"/>
</dbReference>
<gene>
    <name evidence="4" type="ORF">M438DRAFT_353366</name>
</gene>
<evidence type="ECO:0000259" key="3">
    <source>
        <dbReference type="Pfam" id="PF01073"/>
    </source>
</evidence>
<dbReference type="OrthoDB" id="10058185at2759"/>
<dbReference type="PANTHER" id="PTHR43245:SF51">
    <property type="entry name" value="SHORT CHAIN DEHYDROGENASE_REDUCTASE FAMILY 42E, MEMBER 2"/>
    <property type="match status" value="1"/>
</dbReference>
<dbReference type="GeneID" id="40749172"/>
<protein>
    <submittedName>
        <fullName evidence="4">NAD(P)-binding protein</fullName>
    </submittedName>
</protein>
<keyword evidence="2" id="KW-0560">Oxidoreductase</keyword>
<evidence type="ECO:0000256" key="1">
    <source>
        <dbReference type="ARBA" id="ARBA00009219"/>
    </source>
</evidence>